<evidence type="ECO:0000259" key="16">
    <source>
        <dbReference type="Pfam" id="PF08544"/>
    </source>
</evidence>
<accession>A0AA39QXS2</accession>
<comment type="pathway">
    <text evidence="1">Amino-acid biosynthesis; L-threonine biosynthesis; L-threonine from L-aspartate: step 4/5.</text>
</comment>
<dbReference type="PANTHER" id="PTHR20861:SF1">
    <property type="entry name" value="HOMOSERINE KINASE"/>
    <property type="match status" value="1"/>
</dbReference>
<dbReference type="GO" id="GO:0005524">
    <property type="term" value="F:ATP binding"/>
    <property type="evidence" value="ECO:0007669"/>
    <property type="project" value="UniProtKB-KW"/>
</dbReference>
<dbReference type="InterPro" id="IPR014721">
    <property type="entry name" value="Ribsml_uS5_D2-typ_fold_subgr"/>
</dbReference>
<reference evidence="17" key="1">
    <citation type="submission" date="2023-03" db="EMBL/GenBank/DDBJ databases">
        <title>Complete genome of Cladonia borealis.</title>
        <authorList>
            <person name="Park H."/>
        </authorList>
    </citation>
    <scope>NUCLEOTIDE SEQUENCE</scope>
    <source>
        <strain evidence="17">ANT050790</strain>
    </source>
</reference>
<dbReference type="PROSITE" id="PS00627">
    <property type="entry name" value="GHMP_KINASES_ATP"/>
    <property type="match status" value="1"/>
</dbReference>
<dbReference type="NCBIfam" id="TIGR00191">
    <property type="entry name" value="thrB"/>
    <property type="match status" value="1"/>
</dbReference>
<evidence type="ECO:0000259" key="15">
    <source>
        <dbReference type="Pfam" id="PF00288"/>
    </source>
</evidence>
<keyword evidence="7" id="KW-0791">Threonine biosynthesis</keyword>
<proteinExistence type="inferred from homology"/>
<evidence type="ECO:0000256" key="8">
    <source>
        <dbReference type="ARBA" id="ARBA00022741"/>
    </source>
</evidence>
<evidence type="ECO:0000256" key="6">
    <source>
        <dbReference type="ARBA" id="ARBA00022679"/>
    </source>
</evidence>
<dbReference type="GO" id="GO:0009088">
    <property type="term" value="P:threonine biosynthetic process"/>
    <property type="evidence" value="ECO:0007669"/>
    <property type="project" value="UniProtKB-KW"/>
</dbReference>
<evidence type="ECO:0000313" key="18">
    <source>
        <dbReference type="Proteomes" id="UP001166286"/>
    </source>
</evidence>
<sequence>MKQISVPGSSANLGPGFDVFGLALKATSPSQKFSVCLELQIEPLPPGAAPPGNCEIICIGEGADSLSTVYDENLVTKVALYVLRSHGIVGFHSPVRICMHSGIPLSRGLGSSAAAVVAGVMLGNEIGQLNLSMERMFDYCLVVERHPDNVGAACHGGFIGAFMKMQAPPSEPSETLSKSLDPPPEDIASYHRFQVNPDIKIIIIIPDFHLATTAARERLPQTYSREDAIFNSQRCSLLPVLLGESPLNPAKISEAMRDRLHQPYRQDLIPGFERVLQKLKPEVYPGLLGVCLSGAGPSILALATSNFERIAEAVCAILREAQDIRYDWQVLEVDHEGATCRDI</sequence>
<protein>
    <recommendedName>
        <fullName evidence="4">Homoserine kinase</fullName>
        <ecNumber evidence="3">2.7.1.39</ecNumber>
    </recommendedName>
</protein>
<evidence type="ECO:0000256" key="5">
    <source>
        <dbReference type="ARBA" id="ARBA00022605"/>
    </source>
</evidence>
<keyword evidence="5" id="KW-0028">Amino-acid biosynthesis</keyword>
<dbReference type="HAMAP" id="MF_00384">
    <property type="entry name" value="Homoser_kinase"/>
    <property type="match status" value="1"/>
</dbReference>
<dbReference type="GO" id="GO:0016126">
    <property type="term" value="P:sterol biosynthetic process"/>
    <property type="evidence" value="ECO:0007669"/>
    <property type="project" value="UniProtKB-KW"/>
</dbReference>
<dbReference type="InterPro" id="IPR006203">
    <property type="entry name" value="GHMP_knse_ATP-bd_CS"/>
</dbReference>
<evidence type="ECO:0000256" key="12">
    <source>
        <dbReference type="ARBA" id="ARBA00023166"/>
    </source>
</evidence>
<evidence type="ECO:0000256" key="7">
    <source>
        <dbReference type="ARBA" id="ARBA00022697"/>
    </source>
</evidence>
<dbReference type="InterPro" id="IPR006204">
    <property type="entry name" value="GHMP_kinase_N_dom"/>
</dbReference>
<dbReference type="Pfam" id="PF00288">
    <property type="entry name" value="GHMP_kinases_N"/>
    <property type="match status" value="1"/>
</dbReference>
<keyword evidence="10" id="KW-0067">ATP-binding</keyword>
<dbReference type="PIRSF" id="PIRSF000676">
    <property type="entry name" value="Homoser_kin"/>
    <property type="match status" value="1"/>
</dbReference>
<dbReference type="InterPro" id="IPR013750">
    <property type="entry name" value="GHMP_kinase_C_dom"/>
</dbReference>
<keyword evidence="11" id="KW-0752">Steroid biosynthesis</keyword>
<dbReference type="SUPFAM" id="SSF55060">
    <property type="entry name" value="GHMP Kinase, C-terminal domain"/>
    <property type="match status" value="1"/>
</dbReference>
<feature type="domain" description="GHMP kinase C-terminal" evidence="16">
    <location>
        <begin position="252"/>
        <end position="316"/>
    </location>
</feature>
<keyword evidence="6" id="KW-0808">Transferase</keyword>
<keyword evidence="13" id="KW-0443">Lipid metabolism</keyword>
<keyword evidence="12" id="KW-1207">Sterol metabolism</keyword>
<dbReference type="InterPro" id="IPR000870">
    <property type="entry name" value="Homoserine_kinase"/>
</dbReference>
<dbReference type="EMBL" id="JAFEKC020000017">
    <property type="protein sequence ID" value="KAK0510249.1"/>
    <property type="molecule type" value="Genomic_DNA"/>
</dbReference>
<evidence type="ECO:0000256" key="2">
    <source>
        <dbReference type="ARBA" id="ARBA00007370"/>
    </source>
</evidence>
<dbReference type="PRINTS" id="PR00958">
    <property type="entry name" value="HOMSERKINASE"/>
</dbReference>
<dbReference type="InterPro" id="IPR036554">
    <property type="entry name" value="GHMP_kinase_C_sf"/>
</dbReference>
<evidence type="ECO:0000313" key="17">
    <source>
        <dbReference type="EMBL" id="KAK0510249.1"/>
    </source>
</evidence>
<evidence type="ECO:0000256" key="9">
    <source>
        <dbReference type="ARBA" id="ARBA00022777"/>
    </source>
</evidence>
<evidence type="ECO:0000256" key="4">
    <source>
        <dbReference type="ARBA" id="ARBA00017858"/>
    </source>
</evidence>
<dbReference type="AlphaFoldDB" id="A0AA39QXS2"/>
<dbReference type="SUPFAM" id="SSF54211">
    <property type="entry name" value="Ribosomal protein S5 domain 2-like"/>
    <property type="match status" value="1"/>
</dbReference>
<evidence type="ECO:0000256" key="1">
    <source>
        <dbReference type="ARBA" id="ARBA00005015"/>
    </source>
</evidence>
<evidence type="ECO:0000256" key="10">
    <source>
        <dbReference type="ARBA" id="ARBA00022840"/>
    </source>
</evidence>
<dbReference type="Proteomes" id="UP001166286">
    <property type="component" value="Unassembled WGS sequence"/>
</dbReference>
<gene>
    <name evidence="17" type="ORF">JMJ35_007643</name>
</gene>
<dbReference type="Gene3D" id="3.30.230.10">
    <property type="match status" value="1"/>
</dbReference>
<keyword evidence="11" id="KW-0444">Lipid biosynthesis</keyword>
<evidence type="ECO:0000256" key="11">
    <source>
        <dbReference type="ARBA" id="ARBA00023011"/>
    </source>
</evidence>
<comment type="catalytic activity">
    <reaction evidence="14">
        <text>L-homoserine + ATP = O-phospho-L-homoserine + ADP + H(+)</text>
        <dbReference type="Rhea" id="RHEA:13985"/>
        <dbReference type="ChEBI" id="CHEBI:15378"/>
        <dbReference type="ChEBI" id="CHEBI:30616"/>
        <dbReference type="ChEBI" id="CHEBI:57476"/>
        <dbReference type="ChEBI" id="CHEBI:57590"/>
        <dbReference type="ChEBI" id="CHEBI:456216"/>
        <dbReference type="EC" id="2.7.1.39"/>
    </reaction>
    <physiologicalReaction direction="left-to-right" evidence="14">
        <dbReference type="Rhea" id="RHEA:13986"/>
    </physiologicalReaction>
</comment>
<evidence type="ECO:0000256" key="13">
    <source>
        <dbReference type="ARBA" id="ARBA00023221"/>
    </source>
</evidence>
<dbReference type="PANTHER" id="PTHR20861">
    <property type="entry name" value="HOMOSERINE/4-DIPHOSPHOCYTIDYL-2-C-METHYL-D-ERYTHRITOL KINASE"/>
    <property type="match status" value="1"/>
</dbReference>
<dbReference type="InterPro" id="IPR020568">
    <property type="entry name" value="Ribosomal_Su5_D2-typ_SF"/>
</dbReference>
<evidence type="ECO:0000256" key="3">
    <source>
        <dbReference type="ARBA" id="ARBA00012078"/>
    </source>
</evidence>
<dbReference type="Gene3D" id="3.30.70.890">
    <property type="entry name" value="GHMP kinase, C-terminal domain"/>
    <property type="match status" value="1"/>
</dbReference>
<dbReference type="GO" id="GO:0004413">
    <property type="term" value="F:homoserine kinase activity"/>
    <property type="evidence" value="ECO:0007669"/>
    <property type="project" value="UniProtKB-EC"/>
</dbReference>
<evidence type="ECO:0000256" key="14">
    <source>
        <dbReference type="ARBA" id="ARBA00049913"/>
    </source>
</evidence>
<comment type="similarity">
    <text evidence="2">Belongs to the GHMP kinase family. Homoserine kinase subfamily.</text>
</comment>
<dbReference type="Pfam" id="PF08544">
    <property type="entry name" value="GHMP_kinases_C"/>
    <property type="match status" value="1"/>
</dbReference>
<keyword evidence="9" id="KW-0418">Kinase</keyword>
<organism evidence="17 18">
    <name type="scientific">Cladonia borealis</name>
    <dbReference type="NCBI Taxonomy" id="184061"/>
    <lineage>
        <taxon>Eukaryota</taxon>
        <taxon>Fungi</taxon>
        <taxon>Dikarya</taxon>
        <taxon>Ascomycota</taxon>
        <taxon>Pezizomycotina</taxon>
        <taxon>Lecanoromycetes</taxon>
        <taxon>OSLEUM clade</taxon>
        <taxon>Lecanoromycetidae</taxon>
        <taxon>Lecanorales</taxon>
        <taxon>Lecanorineae</taxon>
        <taxon>Cladoniaceae</taxon>
        <taxon>Cladonia</taxon>
    </lineage>
</organism>
<feature type="domain" description="GHMP kinase N-terminal" evidence="15">
    <location>
        <begin position="73"/>
        <end position="157"/>
    </location>
</feature>
<name>A0AA39QXS2_9LECA</name>
<keyword evidence="8" id="KW-0547">Nucleotide-binding</keyword>
<keyword evidence="11" id="KW-0756">Sterol biosynthesis</keyword>
<keyword evidence="13" id="KW-0753">Steroid metabolism</keyword>
<dbReference type="EC" id="2.7.1.39" evidence="3"/>
<comment type="caution">
    <text evidence="17">The sequence shown here is derived from an EMBL/GenBank/DDBJ whole genome shotgun (WGS) entry which is preliminary data.</text>
</comment>
<keyword evidence="18" id="KW-1185">Reference proteome</keyword>